<dbReference type="InterPro" id="IPR011335">
    <property type="entry name" value="Restrct_endonuc-II-like"/>
</dbReference>
<dbReference type="Gene3D" id="3.90.320.10">
    <property type="match status" value="1"/>
</dbReference>
<dbReference type="SUPFAM" id="SSF52980">
    <property type="entry name" value="Restriction endonuclease-like"/>
    <property type="match status" value="1"/>
</dbReference>
<dbReference type="PANTHER" id="PTHR46609">
    <property type="entry name" value="EXONUCLEASE, PHAGE-TYPE/RECB, C-TERMINAL DOMAIN-CONTAINING PROTEIN"/>
    <property type="match status" value="1"/>
</dbReference>
<proteinExistence type="predicted"/>
<sequence length="452" mass="51375">MLYHNNKKTARAARPYKYKACHIIYTTKISSSMSVAITKSNKHNIDLCLLKYIKAATAAYNDNNYDIDINEATQFICNELNDFHIETVKNRVVDIKQYRDELKVLLQLPLMKQRTTEWFEARKTRLTASDLYDAIKVSSGGSDTSVSIKLAKKKANIVAADTINYNAIPALKWGTMFEPMATRCYSQKMNDIAIHDFGLICATDNEHFGASPDGINELGIMLEIKCPYSRKIVDGVIPDKYKMQIQGQLAVCKLKECDYIECIFKSLETAEEYLELNCGTAVRHGTADTKHGTAVRHGVIAEFYNQKGEYVYFYSEPDRTPKECLEYIQIIADGIIKDNSSGGEKLRFSKYTYWRLDEMIIQRVVFNAKEWETIIPKINTFWEKVEEYKLLPIEIGIKKYQFVDDEEADEANANAKTDEAILAKATKHPVSAASTVSAASAANKYKFVDDDE</sequence>
<feature type="domain" description="YqaJ viral recombinase" evidence="1">
    <location>
        <begin position="117"/>
        <end position="252"/>
    </location>
</feature>
<dbReference type="Pfam" id="PF09588">
    <property type="entry name" value="YqaJ"/>
    <property type="match status" value="1"/>
</dbReference>
<dbReference type="AlphaFoldDB" id="A0A6C0K8X2"/>
<evidence type="ECO:0000313" key="2">
    <source>
        <dbReference type="EMBL" id="QHU13536.1"/>
    </source>
</evidence>
<dbReference type="InterPro" id="IPR019080">
    <property type="entry name" value="YqaJ_viral_recombinase"/>
</dbReference>
<dbReference type="EMBL" id="MN740821">
    <property type="protein sequence ID" value="QHU13536.1"/>
    <property type="molecule type" value="Genomic_DNA"/>
</dbReference>
<dbReference type="PANTHER" id="PTHR46609:SF6">
    <property type="entry name" value="EXONUCLEASE, PHAGE-TYPE_RECB, C-TERMINAL DOMAIN-CONTAINING PROTEIN-RELATED"/>
    <property type="match status" value="1"/>
</dbReference>
<reference evidence="2" key="1">
    <citation type="journal article" date="2020" name="Nature">
        <title>Giant virus diversity and host interactions through global metagenomics.</title>
        <authorList>
            <person name="Schulz F."/>
            <person name="Roux S."/>
            <person name="Paez-Espino D."/>
            <person name="Jungbluth S."/>
            <person name="Walsh D.A."/>
            <person name="Denef V.J."/>
            <person name="McMahon K.D."/>
            <person name="Konstantinidis K.T."/>
            <person name="Eloe-Fadrosh E.A."/>
            <person name="Kyrpides N.C."/>
            <person name="Woyke T."/>
        </authorList>
    </citation>
    <scope>NUCLEOTIDE SEQUENCE</scope>
    <source>
        <strain evidence="2">GVMAG-S-1101178-73</strain>
    </source>
</reference>
<protein>
    <recommendedName>
        <fullName evidence="1">YqaJ viral recombinase domain-containing protein</fullName>
    </recommendedName>
</protein>
<organism evidence="2">
    <name type="scientific">viral metagenome</name>
    <dbReference type="NCBI Taxonomy" id="1070528"/>
    <lineage>
        <taxon>unclassified sequences</taxon>
        <taxon>metagenomes</taxon>
        <taxon>organismal metagenomes</taxon>
    </lineage>
</organism>
<evidence type="ECO:0000259" key="1">
    <source>
        <dbReference type="Pfam" id="PF09588"/>
    </source>
</evidence>
<dbReference type="InterPro" id="IPR051703">
    <property type="entry name" value="NF-kappa-B_Signaling_Reg"/>
</dbReference>
<dbReference type="InterPro" id="IPR011604">
    <property type="entry name" value="PDDEXK-like_dom_sf"/>
</dbReference>
<dbReference type="InterPro" id="IPR017482">
    <property type="entry name" value="Lambda-type_endonuclease"/>
</dbReference>
<dbReference type="CDD" id="cd22343">
    <property type="entry name" value="PDDEXK_lambda_exonuclease-like"/>
    <property type="match status" value="1"/>
</dbReference>
<dbReference type="NCBIfam" id="TIGR03033">
    <property type="entry name" value="phage_rel_nuc"/>
    <property type="match status" value="1"/>
</dbReference>
<name>A0A6C0K8X2_9ZZZZ</name>
<accession>A0A6C0K8X2</accession>